<evidence type="ECO:0000256" key="2">
    <source>
        <dbReference type="SAM" id="Phobius"/>
    </source>
</evidence>
<evidence type="ECO:0000313" key="3">
    <source>
        <dbReference type="EMBL" id="TFW31960.1"/>
    </source>
</evidence>
<accession>A0A4Y9SYX2</accession>
<keyword evidence="4" id="KW-1185">Reference proteome</keyword>
<dbReference type="EMBL" id="SPUM01000072">
    <property type="protein sequence ID" value="TFW31960.1"/>
    <property type="molecule type" value="Genomic_DNA"/>
</dbReference>
<keyword evidence="2" id="KW-1133">Transmembrane helix</keyword>
<feature type="compositionally biased region" description="Low complexity" evidence="1">
    <location>
        <begin position="89"/>
        <end position="117"/>
    </location>
</feature>
<organism evidence="3 4">
    <name type="scientific">Massilia horti</name>
    <dbReference type="NCBI Taxonomy" id="2562153"/>
    <lineage>
        <taxon>Bacteria</taxon>
        <taxon>Pseudomonadati</taxon>
        <taxon>Pseudomonadota</taxon>
        <taxon>Betaproteobacteria</taxon>
        <taxon>Burkholderiales</taxon>
        <taxon>Oxalobacteraceae</taxon>
        <taxon>Telluria group</taxon>
        <taxon>Massilia</taxon>
    </lineage>
</organism>
<gene>
    <name evidence="3" type="ORF">E4O92_11525</name>
</gene>
<evidence type="ECO:0000256" key="1">
    <source>
        <dbReference type="SAM" id="MobiDB-lite"/>
    </source>
</evidence>
<protein>
    <submittedName>
        <fullName evidence="3">Uncharacterized protein</fullName>
    </submittedName>
</protein>
<keyword evidence="2" id="KW-0812">Transmembrane</keyword>
<evidence type="ECO:0000313" key="4">
    <source>
        <dbReference type="Proteomes" id="UP000297258"/>
    </source>
</evidence>
<keyword evidence="2" id="KW-0472">Membrane</keyword>
<proteinExistence type="predicted"/>
<name>A0A4Y9SYX2_9BURK</name>
<dbReference type="OrthoDB" id="8750928at2"/>
<feature type="region of interest" description="Disordered" evidence="1">
    <location>
        <begin position="68"/>
        <end position="117"/>
    </location>
</feature>
<sequence>MGKMNSLTIHSLAPVAGRSADRRLIGAFITVLIHVALILGWQMVRTLPSSQPEEAHSSIQWIDLPALMPPVGPAPSDRPADAPRRSRRASAPSARSDMSAIQTTPPSAPAATPAAAEPVADPFSAAEVPNRPGAEAIMESARRSAGSIDRALRKENRPYITAPLDSPQIRMRNGMEQAFAMAPPRLSEAPKVEELVNNTGDGARRTRVITGNRTYCVTERSPATSIDMIEKHGKLRFTNCPKYEEPAKQQRWRTARD</sequence>
<dbReference type="RefSeq" id="WP_135189914.1">
    <property type="nucleotide sequence ID" value="NZ_SPUM01000072.1"/>
</dbReference>
<reference evidence="3 4" key="1">
    <citation type="submission" date="2019-03" db="EMBL/GenBank/DDBJ databases">
        <title>Draft genome of Massilia hortus sp. nov., a novel bacterial species of the Oxalobacteraceae family.</title>
        <authorList>
            <person name="Peta V."/>
            <person name="Raths R."/>
            <person name="Bucking H."/>
        </authorList>
    </citation>
    <scope>NUCLEOTIDE SEQUENCE [LARGE SCALE GENOMIC DNA]</scope>
    <source>
        <strain evidence="3 4">ONC3</strain>
    </source>
</reference>
<dbReference type="Proteomes" id="UP000297258">
    <property type="component" value="Unassembled WGS sequence"/>
</dbReference>
<feature type="transmembrane region" description="Helical" evidence="2">
    <location>
        <begin position="24"/>
        <end position="44"/>
    </location>
</feature>
<dbReference type="AlphaFoldDB" id="A0A4Y9SYX2"/>
<comment type="caution">
    <text evidence="3">The sequence shown here is derived from an EMBL/GenBank/DDBJ whole genome shotgun (WGS) entry which is preliminary data.</text>
</comment>